<keyword evidence="1" id="KW-0472">Membrane</keyword>
<gene>
    <name evidence="2" type="ORF">B0W48_12060</name>
</gene>
<sequence length="162" mass="17644">MYQHKQYAVFIFFVLAWIGGFVALAWNLLGADGPLIIFSGILVLVGFLFHGLTVKVDDKKISWAFGPGVAGQSILLSEVTEAKAVQNSYRHGIGIRITHDGWVYTVSGFSAIELTLKDGTMYRVGTNDQKGLLAALKENKVSVALPSSSKSEPKAVKRNNMI</sequence>
<dbReference type="EMBL" id="CP019628">
    <property type="protein sequence ID" value="AQQ00467.1"/>
    <property type="molecule type" value="Genomic_DNA"/>
</dbReference>
<accession>A0A1Q2GZE7</accession>
<feature type="transmembrane region" description="Helical" evidence="1">
    <location>
        <begin position="35"/>
        <end position="54"/>
    </location>
</feature>
<dbReference type="Proteomes" id="UP000188243">
    <property type="component" value="Chromosome"/>
</dbReference>
<evidence type="ECO:0000256" key="1">
    <source>
        <dbReference type="SAM" id="Phobius"/>
    </source>
</evidence>
<feature type="transmembrane region" description="Helical" evidence="1">
    <location>
        <begin position="7"/>
        <end position="29"/>
    </location>
</feature>
<proteinExistence type="predicted"/>
<dbReference type="STRING" id="247523.B0W48_12060"/>
<dbReference type="RefSeq" id="WP_077537155.1">
    <property type="nucleotide sequence ID" value="NZ_CANLYY010000018.1"/>
</dbReference>
<dbReference type="AlphaFoldDB" id="A0A1Q2GZE7"/>
<dbReference type="KEGG" id="paln:B0W48_12060"/>
<keyword evidence="1" id="KW-1133">Transmembrane helix</keyword>
<keyword evidence="1" id="KW-0812">Transmembrane</keyword>
<evidence type="ECO:0000313" key="2">
    <source>
        <dbReference type="EMBL" id="AQQ00467.1"/>
    </source>
</evidence>
<reference evidence="2 3" key="1">
    <citation type="submission" date="2017-02" db="EMBL/GenBank/DDBJ databases">
        <title>Complete genome sequence of the cold-active Pseudoalteromonas aliena strain EH1 isolated from Arctic seawater.</title>
        <authorList>
            <person name="Kim E."/>
            <person name="Heo E."/>
            <person name="Kim H."/>
            <person name="Kim D."/>
        </authorList>
    </citation>
    <scope>NUCLEOTIDE SEQUENCE [LARGE SCALE GENOMIC DNA]</scope>
    <source>
        <strain evidence="2 3">EH1</strain>
    </source>
</reference>
<name>A0A1Q2GZE7_9GAMM</name>
<organism evidence="2 3">
    <name type="scientific">Pseudoalteromonas aliena</name>
    <dbReference type="NCBI Taxonomy" id="247523"/>
    <lineage>
        <taxon>Bacteria</taxon>
        <taxon>Pseudomonadati</taxon>
        <taxon>Pseudomonadota</taxon>
        <taxon>Gammaproteobacteria</taxon>
        <taxon>Alteromonadales</taxon>
        <taxon>Pseudoalteromonadaceae</taxon>
        <taxon>Pseudoalteromonas</taxon>
    </lineage>
</organism>
<evidence type="ECO:0000313" key="3">
    <source>
        <dbReference type="Proteomes" id="UP000188243"/>
    </source>
</evidence>
<protein>
    <submittedName>
        <fullName evidence="2">Uncharacterized protein</fullName>
    </submittedName>
</protein>